<feature type="compositionally biased region" description="Basic and acidic residues" evidence="4">
    <location>
        <begin position="708"/>
        <end position="720"/>
    </location>
</feature>
<keyword evidence="2" id="KW-0677">Repeat</keyword>
<comment type="caution">
    <text evidence="6">The sequence shown here is derived from an EMBL/GenBank/DDBJ whole genome shotgun (WGS) entry which is preliminary data.</text>
</comment>
<evidence type="ECO:0000256" key="4">
    <source>
        <dbReference type="SAM" id="MobiDB-lite"/>
    </source>
</evidence>
<dbReference type="GO" id="GO:0010008">
    <property type="term" value="C:endosome membrane"/>
    <property type="evidence" value="ECO:0007669"/>
    <property type="project" value="TreeGrafter"/>
</dbReference>
<reference evidence="6" key="1">
    <citation type="submission" date="2020-03" db="EMBL/GenBank/DDBJ databases">
        <authorList>
            <person name="Chebbi M.A."/>
            <person name="Drezen J.M."/>
        </authorList>
    </citation>
    <scope>NUCLEOTIDE SEQUENCE</scope>
    <source>
        <tissue evidence="6">Whole body</tissue>
    </source>
</reference>
<feature type="region of interest" description="Disordered" evidence="4">
    <location>
        <begin position="692"/>
        <end position="720"/>
    </location>
</feature>
<evidence type="ECO:0000259" key="5">
    <source>
        <dbReference type="Pfam" id="PF11916"/>
    </source>
</evidence>
<evidence type="ECO:0000313" key="7">
    <source>
        <dbReference type="Proteomes" id="UP000729913"/>
    </source>
</evidence>
<sequence>MISERDYAPLSAACVRSLNDKVYDKRKPAATEIEKMVKEFSAHNNTVQIKRLLKVLGQDFATSQNLHTRKGGLIGLAAIAVGLGKDTGQYTEELIRPILACFSDPDIHVRYYACESLYNVVKIARSAVLPLFTDIFGALSKLACDPEQNVKNATELLDRLMKDIVTESGMFDLVGFMPILRERIYIKSPFGRQFMISWVSVLDAVPDMDFVIILPEILDGLFIILEDPTPEIKKITDTVLGEFLRSIKANPSRVDFQGMINILIVHAQSADELLQLTAIAWMREFVQLSGSSMLPYASGIISAILPCLAYDSDNRKNIKETAVKVNSALMELITTEDIVITCDPADKKENKPEDDKSEDKKPEGLNLTKIVEVLTKHLKQTSVQTKIATLKWIYHLFIHIPDKMYNHIDDLFPVLMRTLGDNSDEVVQQNLVVIAEIISPQSTRDKDKSGTTRISPVGNKYFTKFIVNLLRLFSTDRHLLEDKGAFIIRELCVLLSAEEIYKILAKILLEEHNLRFAGIMIQILNVILLTSSELFELRNKLKDLKNEESRKLFVCLYESWCHNPVATMALCLLGQNYAHACDLVKSFANIEVTVEFLTEIDKLVQLIESPIFTYLRLELLEPERNESLVRTLYGLLMILPQSEAFATLQRRLTAIPPASSVIVAGKSSDSSNNKQTDGIDFARLLKHFESVQEKHKDQKHRQRLNMLVDRDSTPTNHSDT</sequence>
<feature type="domain" description="Vacuolar protein 14 C-terminal Fig4-binding" evidence="5">
    <location>
        <begin position="478"/>
        <end position="654"/>
    </location>
</feature>
<dbReference type="Pfam" id="PF12755">
    <property type="entry name" value="Vac14_Fab1_bd"/>
    <property type="match status" value="1"/>
</dbReference>
<dbReference type="PANTHER" id="PTHR16023">
    <property type="entry name" value="TAX1 BINDING PROTEIN-RELATED"/>
    <property type="match status" value="1"/>
</dbReference>
<keyword evidence="7" id="KW-1185">Reference proteome</keyword>
<accession>A0A8J5V156</accession>
<dbReference type="GO" id="GO:0070772">
    <property type="term" value="C:PAS complex"/>
    <property type="evidence" value="ECO:0007669"/>
    <property type="project" value="InterPro"/>
</dbReference>
<organism evidence="6 7">
    <name type="scientific">Cotesia typhae</name>
    <dbReference type="NCBI Taxonomy" id="2053667"/>
    <lineage>
        <taxon>Eukaryota</taxon>
        <taxon>Metazoa</taxon>
        <taxon>Ecdysozoa</taxon>
        <taxon>Arthropoda</taxon>
        <taxon>Hexapoda</taxon>
        <taxon>Insecta</taxon>
        <taxon>Pterygota</taxon>
        <taxon>Neoptera</taxon>
        <taxon>Endopterygota</taxon>
        <taxon>Hymenoptera</taxon>
        <taxon>Apocrita</taxon>
        <taxon>Ichneumonoidea</taxon>
        <taxon>Braconidae</taxon>
        <taxon>Microgastrinae</taxon>
        <taxon>Cotesia</taxon>
    </lineage>
</organism>
<dbReference type="Pfam" id="PF11916">
    <property type="entry name" value="Vac14_Fig4_bd"/>
    <property type="match status" value="1"/>
</dbReference>
<reference evidence="6" key="2">
    <citation type="submission" date="2021-04" db="EMBL/GenBank/DDBJ databases">
        <title>Genome-wide patterns of bracovirus chromosomal integration into multiple host tissues during parasitism.</title>
        <authorList>
            <person name="Chebbi M.A.C."/>
        </authorList>
    </citation>
    <scope>NUCLEOTIDE SEQUENCE</scope>
    <source>
        <tissue evidence="6">Whole body</tissue>
    </source>
</reference>
<dbReference type="InterPro" id="IPR026825">
    <property type="entry name" value="Vac14"/>
</dbReference>
<dbReference type="InterPro" id="IPR021841">
    <property type="entry name" value="VAC14_Fig4p-bd"/>
</dbReference>
<dbReference type="AlphaFoldDB" id="A0A8J5V156"/>
<dbReference type="Proteomes" id="UP000729913">
    <property type="component" value="Unassembled WGS sequence"/>
</dbReference>
<name>A0A8J5V156_9HYME</name>
<proteinExistence type="predicted"/>
<evidence type="ECO:0000256" key="3">
    <source>
        <dbReference type="ARBA" id="ARBA00023136"/>
    </source>
</evidence>
<dbReference type="GO" id="GO:0006661">
    <property type="term" value="P:phosphatidylinositol biosynthetic process"/>
    <property type="evidence" value="ECO:0007669"/>
    <property type="project" value="InterPro"/>
</dbReference>
<evidence type="ECO:0000256" key="2">
    <source>
        <dbReference type="ARBA" id="ARBA00022737"/>
    </source>
</evidence>
<dbReference type="PANTHER" id="PTHR16023:SF0">
    <property type="entry name" value="PROTEIN VAC14 HOMOLOG"/>
    <property type="match status" value="1"/>
</dbReference>
<evidence type="ECO:0000313" key="6">
    <source>
        <dbReference type="EMBL" id="KAG8041326.1"/>
    </source>
</evidence>
<evidence type="ECO:0000256" key="1">
    <source>
        <dbReference type="ARBA" id="ARBA00004308"/>
    </source>
</evidence>
<gene>
    <name evidence="6" type="ORF">G9C98_002314</name>
</gene>
<protein>
    <recommendedName>
        <fullName evidence="5">Vacuolar protein 14 C-terminal Fig4-binding domain-containing protein</fullName>
    </recommendedName>
</protein>
<keyword evidence="3" id="KW-0472">Membrane</keyword>
<dbReference type="OrthoDB" id="5574975at2759"/>
<comment type="subcellular location">
    <subcellularLocation>
        <location evidence="1">Endomembrane system</location>
    </subcellularLocation>
</comment>
<dbReference type="EMBL" id="JAAOIC020000019">
    <property type="protein sequence ID" value="KAG8041326.1"/>
    <property type="molecule type" value="Genomic_DNA"/>
</dbReference>